<dbReference type="Proteomes" id="UP001221898">
    <property type="component" value="Unassembled WGS sequence"/>
</dbReference>
<evidence type="ECO:0000313" key="3">
    <source>
        <dbReference type="Proteomes" id="UP001221898"/>
    </source>
</evidence>
<organism evidence="2 3">
    <name type="scientific">Aldrovandia affinis</name>
    <dbReference type="NCBI Taxonomy" id="143900"/>
    <lineage>
        <taxon>Eukaryota</taxon>
        <taxon>Metazoa</taxon>
        <taxon>Chordata</taxon>
        <taxon>Craniata</taxon>
        <taxon>Vertebrata</taxon>
        <taxon>Euteleostomi</taxon>
        <taxon>Actinopterygii</taxon>
        <taxon>Neopterygii</taxon>
        <taxon>Teleostei</taxon>
        <taxon>Notacanthiformes</taxon>
        <taxon>Halosauridae</taxon>
        <taxon>Aldrovandia</taxon>
    </lineage>
</organism>
<dbReference type="AlphaFoldDB" id="A0AAD7STU3"/>
<keyword evidence="3" id="KW-1185">Reference proteome</keyword>
<protein>
    <submittedName>
        <fullName evidence="2">Uncharacterized protein</fullName>
    </submittedName>
</protein>
<comment type="caution">
    <text evidence="2">The sequence shown here is derived from an EMBL/GenBank/DDBJ whole genome shotgun (WGS) entry which is preliminary data.</text>
</comment>
<evidence type="ECO:0000313" key="2">
    <source>
        <dbReference type="EMBL" id="KAJ8408680.1"/>
    </source>
</evidence>
<evidence type="ECO:0000256" key="1">
    <source>
        <dbReference type="SAM" id="MobiDB-lite"/>
    </source>
</evidence>
<sequence length="175" mass="18832">MTLPSLPSALSGSAPSASHIPDLFNVPLFHSRLWDNDILLTLVPLVTVTAGPVSRSLLAARDAPAAITEEARHPRSVIGFPLRHSRVILPRGIHLHRRQLGEAIGVYGGSGPRKVTVTRQVCSGWGGNSTPGLVGPLQLRGRRKPHASNKESFPRQPQCYASAFGGSVERDQRLC</sequence>
<feature type="region of interest" description="Disordered" evidence="1">
    <location>
        <begin position="136"/>
        <end position="155"/>
    </location>
</feature>
<accession>A0AAD7STU3</accession>
<reference evidence="2" key="1">
    <citation type="journal article" date="2023" name="Science">
        <title>Genome structures resolve the early diversification of teleost fishes.</title>
        <authorList>
            <person name="Parey E."/>
            <person name="Louis A."/>
            <person name="Montfort J."/>
            <person name="Bouchez O."/>
            <person name="Roques C."/>
            <person name="Iampietro C."/>
            <person name="Lluch J."/>
            <person name="Castinel A."/>
            <person name="Donnadieu C."/>
            <person name="Desvignes T."/>
            <person name="Floi Bucao C."/>
            <person name="Jouanno E."/>
            <person name="Wen M."/>
            <person name="Mejri S."/>
            <person name="Dirks R."/>
            <person name="Jansen H."/>
            <person name="Henkel C."/>
            <person name="Chen W.J."/>
            <person name="Zahm M."/>
            <person name="Cabau C."/>
            <person name="Klopp C."/>
            <person name="Thompson A.W."/>
            <person name="Robinson-Rechavi M."/>
            <person name="Braasch I."/>
            <person name="Lecointre G."/>
            <person name="Bobe J."/>
            <person name="Postlethwait J.H."/>
            <person name="Berthelot C."/>
            <person name="Roest Crollius H."/>
            <person name="Guiguen Y."/>
        </authorList>
    </citation>
    <scope>NUCLEOTIDE SEQUENCE</scope>
    <source>
        <strain evidence="2">NC1722</strain>
    </source>
</reference>
<name>A0AAD7STU3_9TELE</name>
<proteinExistence type="predicted"/>
<dbReference type="EMBL" id="JAINUG010000034">
    <property type="protein sequence ID" value="KAJ8408680.1"/>
    <property type="molecule type" value="Genomic_DNA"/>
</dbReference>
<gene>
    <name evidence="2" type="ORF">AAFF_G00253150</name>
</gene>